<reference evidence="12 13" key="1">
    <citation type="journal article" date="2010" name="Science">
        <title>Genomic comparison of the ants Camponotus floridanus and Harpegnathos saltator.</title>
        <authorList>
            <person name="Bonasio R."/>
            <person name="Zhang G."/>
            <person name="Ye C."/>
            <person name="Mutti N.S."/>
            <person name="Fang X."/>
            <person name="Qin N."/>
            <person name="Donahue G."/>
            <person name="Yang P."/>
            <person name="Li Q."/>
            <person name="Li C."/>
            <person name="Zhang P."/>
            <person name="Huang Z."/>
            <person name="Berger S.L."/>
            <person name="Reinberg D."/>
            <person name="Wang J."/>
            <person name="Liebig J."/>
        </authorList>
    </citation>
    <scope>NUCLEOTIDE SEQUENCE [LARGE SCALE GENOMIC DNA]</scope>
    <source>
        <strain evidence="13">C129</strain>
    </source>
</reference>
<feature type="region of interest" description="Disordered" evidence="10">
    <location>
        <begin position="391"/>
        <end position="424"/>
    </location>
</feature>
<keyword evidence="4" id="KW-0509">mRNA transport</keyword>
<comment type="subcellular location">
    <subcellularLocation>
        <location evidence="1">Nucleus</location>
        <location evidence="1">Nuclear pore complex</location>
    </subcellularLocation>
</comment>
<evidence type="ECO:0000256" key="3">
    <source>
        <dbReference type="ARBA" id="ARBA00022737"/>
    </source>
</evidence>
<keyword evidence="9" id="KW-0539">Nucleus</keyword>
<dbReference type="OrthoDB" id="10062131at2759"/>
<dbReference type="EMBL" id="GL438237">
    <property type="protein sequence ID" value="EFN69247.1"/>
    <property type="molecule type" value="Genomic_DNA"/>
</dbReference>
<dbReference type="InParanoid" id="E2ABC6"/>
<feature type="region of interest" description="Disordered" evidence="10">
    <location>
        <begin position="202"/>
        <end position="260"/>
    </location>
</feature>
<dbReference type="GO" id="GO:0005643">
    <property type="term" value="C:nuclear pore"/>
    <property type="evidence" value="ECO:0007669"/>
    <property type="project" value="UniProtKB-SubCell"/>
</dbReference>
<evidence type="ECO:0000313" key="13">
    <source>
        <dbReference type="Proteomes" id="UP000000311"/>
    </source>
</evidence>
<dbReference type="GO" id="GO:0051028">
    <property type="term" value="P:mRNA transport"/>
    <property type="evidence" value="ECO:0007669"/>
    <property type="project" value="UniProtKB-KW"/>
</dbReference>
<dbReference type="InterPro" id="IPR045255">
    <property type="entry name" value="RanBP1-like"/>
</dbReference>
<evidence type="ECO:0000256" key="8">
    <source>
        <dbReference type="ARBA" id="ARBA00023132"/>
    </source>
</evidence>
<keyword evidence="8" id="KW-0906">Nuclear pore complex</keyword>
<dbReference type="Proteomes" id="UP000000311">
    <property type="component" value="Unassembled WGS sequence"/>
</dbReference>
<dbReference type="KEGG" id="cfo:105250471"/>
<evidence type="ECO:0000256" key="9">
    <source>
        <dbReference type="ARBA" id="ARBA00023242"/>
    </source>
</evidence>
<evidence type="ECO:0000256" key="5">
    <source>
        <dbReference type="ARBA" id="ARBA00022927"/>
    </source>
</evidence>
<feature type="compositionally biased region" description="Low complexity" evidence="10">
    <location>
        <begin position="246"/>
        <end position="259"/>
    </location>
</feature>
<dbReference type="GO" id="GO:0006606">
    <property type="term" value="P:protein import into nucleus"/>
    <property type="evidence" value="ECO:0007669"/>
    <property type="project" value="TreeGrafter"/>
</dbReference>
<evidence type="ECO:0000256" key="7">
    <source>
        <dbReference type="ARBA" id="ARBA00023010"/>
    </source>
</evidence>
<keyword evidence="3" id="KW-0677">Repeat</keyword>
<dbReference type="PANTHER" id="PTHR23138">
    <property type="entry name" value="RAN BINDING PROTEIN"/>
    <property type="match status" value="1"/>
</dbReference>
<evidence type="ECO:0000256" key="2">
    <source>
        <dbReference type="ARBA" id="ARBA00022448"/>
    </source>
</evidence>
<dbReference type="PROSITE" id="PS50196">
    <property type="entry name" value="RANBD1"/>
    <property type="match status" value="1"/>
</dbReference>
<sequence>MASKRAATTELNHDNWNEENEPEDAGTFAKATSETLEKRIIKTARRNLPPRDGAMKSAFGTFTGFKTTPATSSSPFGFLANISVTSTMTTSATSTTTVNTSSRNIASNGSKIPENDAKTNQMEDTIKTQTLSSTSSSKTILTKQNEKTKRRSSDYYAKLKGLNESVATWIKTHVDANPFCILTPIFKDYEKYLKEITSKEESIKIQTPHPPQHVTQAAEKDQKDTNDQKDTKESAEKKLDTSSFGTSNANTKSASTTATEWKPEKSIFSNIAANTKSIFGNTEQKTESPKSVFGNADVTPDKGRSIFGNIESNVGKNIFGNANVESNPFLHKSSAVTEGDKADEEDTTSNTKSVAPTFPISTFSFGQSSTTNNVTAGFSFGSAKPFSFAPQAVKPQESEDNTDNENKDEEAEEPPKPDFKPITEEGAVYEQRCKVYIKKNDNYSERGVGTLYLKPTPNGKTQLIVRADTALGNLLLNTLLTQSIPIKRMNKNTIMLVCLPMPDSSPPPVAMLLRVKTSEVGDELFETLNKHKK</sequence>
<accession>E2ABC6</accession>
<keyword evidence="5" id="KW-0653">Protein transport</keyword>
<dbReference type="STRING" id="104421.E2ABC6"/>
<keyword evidence="2" id="KW-0813">Transport</keyword>
<feature type="compositionally biased region" description="Low complexity" evidence="10">
    <location>
        <begin position="92"/>
        <end position="102"/>
    </location>
</feature>
<evidence type="ECO:0000313" key="12">
    <source>
        <dbReference type="EMBL" id="EFN69247.1"/>
    </source>
</evidence>
<dbReference type="InterPro" id="IPR011993">
    <property type="entry name" value="PH-like_dom_sf"/>
</dbReference>
<dbReference type="Pfam" id="PF08911">
    <property type="entry name" value="NUP50"/>
    <property type="match status" value="1"/>
</dbReference>
<feature type="compositionally biased region" description="Basic and acidic residues" evidence="10">
    <location>
        <begin position="218"/>
        <end position="240"/>
    </location>
</feature>
<feature type="domain" description="RanBD1" evidence="11">
    <location>
        <begin position="424"/>
        <end position="533"/>
    </location>
</feature>
<keyword evidence="13" id="KW-1185">Reference proteome</keyword>
<dbReference type="SUPFAM" id="SSF50729">
    <property type="entry name" value="PH domain-like"/>
    <property type="match status" value="1"/>
</dbReference>
<evidence type="ECO:0000256" key="1">
    <source>
        <dbReference type="ARBA" id="ARBA00004567"/>
    </source>
</evidence>
<dbReference type="Pfam" id="PF00638">
    <property type="entry name" value="Ran_BP1"/>
    <property type="match status" value="1"/>
</dbReference>
<feature type="compositionally biased region" description="Basic and acidic residues" evidence="10">
    <location>
        <begin position="413"/>
        <end position="423"/>
    </location>
</feature>
<proteinExistence type="predicted"/>
<feature type="region of interest" description="Disordered" evidence="10">
    <location>
        <begin position="92"/>
        <end position="147"/>
    </location>
</feature>
<evidence type="ECO:0000256" key="6">
    <source>
        <dbReference type="ARBA" id="ARBA00022990"/>
    </source>
</evidence>
<keyword evidence="7" id="KW-0811">Translocation</keyword>
<feature type="compositionally biased region" description="Low complexity" evidence="10">
    <location>
        <begin position="127"/>
        <end position="143"/>
    </location>
</feature>
<protein>
    <submittedName>
        <fullName evidence="12">Nucleoporin 50 kDa</fullName>
    </submittedName>
</protein>
<keyword evidence="6" id="KW-0007">Acetylation</keyword>
<dbReference type="Gene3D" id="2.30.29.30">
    <property type="entry name" value="Pleckstrin-homology domain (PH domain)/Phosphotyrosine-binding domain (PTB)"/>
    <property type="match status" value="1"/>
</dbReference>
<dbReference type="AlphaFoldDB" id="E2ABC6"/>
<evidence type="ECO:0000259" key="11">
    <source>
        <dbReference type="PROSITE" id="PS50196"/>
    </source>
</evidence>
<dbReference type="FunCoup" id="E2ABC6">
    <property type="interactions" value="1305"/>
</dbReference>
<dbReference type="SMART" id="SM00160">
    <property type="entry name" value="RanBD"/>
    <property type="match status" value="1"/>
</dbReference>
<dbReference type="OMA" id="GIPCQRM"/>
<evidence type="ECO:0000256" key="10">
    <source>
        <dbReference type="SAM" id="MobiDB-lite"/>
    </source>
</evidence>
<dbReference type="InterPro" id="IPR015007">
    <property type="entry name" value="NUP2/50/61"/>
</dbReference>
<dbReference type="PANTHER" id="PTHR23138:SF141">
    <property type="entry name" value="NUCLEAR PORE COMPLEX PROTEIN NUP50"/>
    <property type="match status" value="1"/>
</dbReference>
<evidence type="ECO:0000256" key="4">
    <source>
        <dbReference type="ARBA" id="ARBA00022816"/>
    </source>
</evidence>
<dbReference type="CDD" id="cd13170">
    <property type="entry name" value="RanBD_NUP50"/>
    <property type="match status" value="1"/>
</dbReference>
<gene>
    <name evidence="12" type="ORF">EAG_13924</name>
</gene>
<feature type="compositionally biased region" description="Acidic residues" evidence="10">
    <location>
        <begin position="398"/>
        <end position="412"/>
    </location>
</feature>
<organism evidence="13">
    <name type="scientific">Camponotus floridanus</name>
    <name type="common">Florida carpenter ant</name>
    <dbReference type="NCBI Taxonomy" id="104421"/>
    <lineage>
        <taxon>Eukaryota</taxon>
        <taxon>Metazoa</taxon>
        <taxon>Ecdysozoa</taxon>
        <taxon>Arthropoda</taxon>
        <taxon>Hexapoda</taxon>
        <taxon>Insecta</taxon>
        <taxon>Pterygota</taxon>
        <taxon>Neoptera</taxon>
        <taxon>Endopterygota</taxon>
        <taxon>Hymenoptera</taxon>
        <taxon>Apocrita</taxon>
        <taxon>Aculeata</taxon>
        <taxon>Formicoidea</taxon>
        <taxon>Formicidae</taxon>
        <taxon>Formicinae</taxon>
        <taxon>Camponotus</taxon>
    </lineage>
</organism>
<feature type="region of interest" description="Disordered" evidence="10">
    <location>
        <begin position="1"/>
        <end position="29"/>
    </location>
</feature>
<dbReference type="InterPro" id="IPR000156">
    <property type="entry name" value="Ran_bind_dom"/>
</dbReference>
<name>E2ABC6_CAMFO</name>